<dbReference type="PANTHER" id="PTHR30055:SF234">
    <property type="entry name" value="HTH-TYPE TRANSCRIPTIONAL REGULATOR BETI"/>
    <property type="match status" value="1"/>
</dbReference>
<dbReference type="GO" id="GO:0000976">
    <property type="term" value="F:transcription cis-regulatory region binding"/>
    <property type="evidence" value="ECO:0007669"/>
    <property type="project" value="TreeGrafter"/>
</dbReference>
<dbReference type="Gene3D" id="1.10.357.10">
    <property type="entry name" value="Tetracycline Repressor, domain 2"/>
    <property type="match status" value="1"/>
</dbReference>
<keyword evidence="2 4" id="KW-0238">DNA-binding</keyword>
<evidence type="ECO:0000256" key="4">
    <source>
        <dbReference type="PROSITE-ProRule" id="PRU00335"/>
    </source>
</evidence>
<dbReference type="InterPro" id="IPR001647">
    <property type="entry name" value="HTH_TetR"/>
</dbReference>
<keyword evidence="7" id="KW-1185">Reference proteome</keyword>
<accession>A0A841E399</accession>
<dbReference type="Proteomes" id="UP000558997">
    <property type="component" value="Unassembled WGS sequence"/>
</dbReference>
<evidence type="ECO:0000256" key="3">
    <source>
        <dbReference type="ARBA" id="ARBA00023163"/>
    </source>
</evidence>
<evidence type="ECO:0000313" key="7">
    <source>
        <dbReference type="Proteomes" id="UP000558997"/>
    </source>
</evidence>
<dbReference type="PANTHER" id="PTHR30055">
    <property type="entry name" value="HTH-TYPE TRANSCRIPTIONAL REGULATOR RUTR"/>
    <property type="match status" value="1"/>
</dbReference>
<name>A0A841E399_9ACTN</name>
<dbReference type="PROSITE" id="PS01081">
    <property type="entry name" value="HTH_TETR_1"/>
    <property type="match status" value="1"/>
</dbReference>
<evidence type="ECO:0000313" key="6">
    <source>
        <dbReference type="EMBL" id="MBB5983485.1"/>
    </source>
</evidence>
<organism evidence="6 7">
    <name type="scientific">Kribbella solani</name>
    <dbReference type="NCBI Taxonomy" id="236067"/>
    <lineage>
        <taxon>Bacteria</taxon>
        <taxon>Bacillati</taxon>
        <taxon>Actinomycetota</taxon>
        <taxon>Actinomycetes</taxon>
        <taxon>Propionibacteriales</taxon>
        <taxon>Kribbellaceae</taxon>
        <taxon>Kribbella</taxon>
    </lineage>
</organism>
<proteinExistence type="predicted"/>
<evidence type="ECO:0000259" key="5">
    <source>
        <dbReference type="PROSITE" id="PS50977"/>
    </source>
</evidence>
<feature type="DNA-binding region" description="H-T-H motif" evidence="4">
    <location>
        <begin position="33"/>
        <end position="52"/>
    </location>
</feature>
<comment type="caution">
    <text evidence="6">The sequence shown here is derived from an EMBL/GenBank/DDBJ whole genome shotgun (WGS) entry which is preliminary data.</text>
</comment>
<dbReference type="InterPro" id="IPR023772">
    <property type="entry name" value="DNA-bd_HTH_TetR-type_CS"/>
</dbReference>
<feature type="domain" description="HTH tetR-type" evidence="5">
    <location>
        <begin position="10"/>
        <end position="70"/>
    </location>
</feature>
<dbReference type="Pfam" id="PF00440">
    <property type="entry name" value="TetR_N"/>
    <property type="match status" value="1"/>
</dbReference>
<dbReference type="PROSITE" id="PS50977">
    <property type="entry name" value="HTH_TETR_2"/>
    <property type="match status" value="1"/>
</dbReference>
<keyword evidence="1" id="KW-0805">Transcription regulation</keyword>
<dbReference type="SUPFAM" id="SSF46689">
    <property type="entry name" value="Homeodomain-like"/>
    <property type="match status" value="1"/>
</dbReference>
<evidence type="ECO:0000256" key="1">
    <source>
        <dbReference type="ARBA" id="ARBA00023015"/>
    </source>
</evidence>
<dbReference type="GO" id="GO:0003700">
    <property type="term" value="F:DNA-binding transcription factor activity"/>
    <property type="evidence" value="ECO:0007669"/>
    <property type="project" value="TreeGrafter"/>
</dbReference>
<gene>
    <name evidence="6" type="ORF">HDA44_006826</name>
</gene>
<dbReference type="InterPro" id="IPR050109">
    <property type="entry name" value="HTH-type_TetR-like_transc_reg"/>
</dbReference>
<dbReference type="InterPro" id="IPR009057">
    <property type="entry name" value="Homeodomain-like_sf"/>
</dbReference>
<keyword evidence="3" id="KW-0804">Transcription</keyword>
<protein>
    <submittedName>
        <fullName evidence="6">AcrR family transcriptional regulator</fullName>
    </submittedName>
</protein>
<dbReference type="AlphaFoldDB" id="A0A841E399"/>
<dbReference type="RefSeq" id="WP_184841520.1">
    <property type="nucleotide sequence ID" value="NZ_BAAAVN010000022.1"/>
</dbReference>
<sequence>MPKISESRRQARREQIARAALEQFAVRGIHSTSMANIVDGSGLSSGAIYTHFASKDEIIAHVARTTVGGVFIGLEGLLESDPLPAPARLITLITEQIAQAEMPTGFIVQVWAEAVTNPTVRAAANEVYTVAFEFVREYATRWLSTGGGLDPRQAHTQAPRQARVMLNLIYAHILQTSLLDRYSTADFLADTSALITDSPR</sequence>
<reference evidence="6 7" key="1">
    <citation type="submission" date="2020-08" db="EMBL/GenBank/DDBJ databases">
        <title>Sequencing the genomes of 1000 actinobacteria strains.</title>
        <authorList>
            <person name="Klenk H.-P."/>
        </authorList>
    </citation>
    <scope>NUCLEOTIDE SEQUENCE [LARGE SCALE GENOMIC DNA]</scope>
    <source>
        <strain evidence="6 7">DSM 17294</strain>
    </source>
</reference>
<dbReference type="EMBL" id="JACHNF010000001">
    <property type="protein sequence ID" value="MBB5983485.1"/>
    <property type="molecule type" value="Genomic_DNA"/>
</dbReference>
<dbReference type="PRINTS" id="PR00455">
    <property type="entry name" value="HTHTETR"/>
</dbReference>
<evidence type="ECO:0000256" key="2">
    <source>
        <dbReference type="ARBA" id="ARBA00023125"/>
    </source>
</evidence>